<proteinExistence type="predicted"/>
<gene>
    <name evidence="10" type="ORF">ACH5RR_002113</name>
</gene>
<dbReference type="Gene3D" id="4.10.280.10">
    <property type="entry name" value="Helix-loop-helix DNA-binding domain"/>
    <property type="match status" value="1"/>
</dbReference>
<protein>
    <recommendedName>
        <fullName evidence="9">BHLH domain-containing protein</fullName>
    </recommendedName>
</protein>
<name>A0ABD3B5B1_9GENT</name>
<keyword evidence="3" id="KW-0805">Transcription regulation</keyword>
<keyword evidence="4" id="KW-0238">DNA-binding</keyword>
<comment type="subcellular location">
    <subcellularLocation>
        <location evidence="1">Nucleus</location>
    </subcellularLocation>
</comment>
<keyword evidence="6" id="KW-0539">Nucleus</keyword>
<reference evidence="10 11" key="1">
    <citation type="submission" date="2024-11" db="EMBL/GenBank/DDBJ databases">
        <title>A near-complete genome assembly of Cinchona calisaya.</title>
        <authorList>
            <person name="Lian D.C."/>
            <person name="Zhao X.W."/>
            <person name="Wei L."/>
        </authorList>
    </citation>
    <scope>NUCLEOTIDE SEQUENCE [LARGE SCALE GENOMIC DNA]</scope>
    <source>
        <tissue evidence="10">Nenye</tissue>
    </source>
</reference>
<evidence type="ECO:0000313" key="11">
    <source>
        <dbReference type="Proteomes" id="UP001630127"/>
    </source>
</evidence>
<comment type="caution">
    <text evidence="10">The sequence shown here is derived from an EMBL/GenBank/DDBJ whole genome shotgun (WGS) entry which is preliminary data.</text>
</comment>
<feature type="coiled-coil region" evidence="7">
    <location>
        <begin position="181"/>
        <end position="248"/>
    </location>
</feature>
<dbReference type="EMBL" id="JBJUIK010000001">
    <property type="protein sequence ID" value="KAL3538747.1"/>
    <property type="molecule type" value="Genomic_DNA"/>
</dbReference>
<sequence>MQEIVVNFPRNMEDVIVTPWEDIMGFSKLLVMEIYNMRSSAELGMDHGYMNHWSMNSLDEFSTLSSMAATYNENLHSMELSPNDANNNRPSKQQKSNSWGSSCSDHISNPLPVTSPNFHVVNSSSFIDHMVKPKEEKMTSVTLNFSPEMMASQGSYDQNQNYVFKVSQGAKRVNSTNNARHAQAQDHIMAERKRREKLSQRFIALSALVPGLKKMDKASVLGDAIKYLKQLQEKVTNLEEETRKRSMERVVFVRKYEQSADVENSSLSNNGPYDELPLPEIEAKLSNKDVLIRVHCEKKKGIQEKTIAEIEKLPLSVINSSIMTFGDSSLDMTIIAKMEEEFTMPINDLVKHLSSALKKFM</sequence>
<dbReference type="SMART" id="SM00353">
    <property type="entry name" value="HLH"/>
    <property type="match status" value="1"/>
</dbReference>
<dbReference type="InterPro" id="IPR052610">
    <property type="entry name" value="bHLH_transcription_regulator"/>
</dbReference>
<evidence type="ECO:0000313" key="10">
    <source>
        <dbReference type="EMBL" id="KAL3538747.1"/>
    </source>
</evidence>
<dbReference type="GO" id="GO:0006355">
    <property type="term" value="P:regulation of DNA-templated transcription"/>
    <property type="evidence" value="ECO:0007669"/>
    <property type="project" value="UniProtKB-ARBA"/>
</dbReference>
<keyword evidence="7" id="KW-0175">Coiled coil</keyword>
<organism evidence="10 11">
    <name type="scientific">Cinchona calisaya</name>
    <dbReference type="NCBI Taxonomy" id="153742"/>
    <lineage>
        <taxon>Eukaryota</taxon>
        <taxon>Viridiplantae</taxon>
        <taxon>Streptophyta</taxon>
        <taxon>Embryophyta</taxon>
        <taxon>Tracheophyta</taxon>
        <taxon>Spermatophyta</taxon>
        <taxon>Magnoliopsida</taxon>
        <taxon>eudicotyledons</taxon>
        <taxon>Gunneridae</taxon>
        <taxon>Pentapetalae</taxon>
        <taxon>asterids</taxon>
        <taxon>lamiids</taxon>
        <taxon>Gentianales</taxon>
        <taxon>Rubiaceae</taxon>
        <taxon>Cinchonoideae</taxon>
        <taxon>Cinchoneae</taxon>
        <taxon>Cinchona</taxon>
    </lineage>
</organism>
<evidence type="ECO:0000256" key="5">
    <source>
        <dbReference type="ARBA" id="ARBA00023163"/>
    </source>
</evidence>
<evidence type="ECO:0000256" key="3">
    <source>
        <dbReference type="ARBA" id="ARBA00023015"/>
    </source>
</evidence>
<feature type="compositionally biased region" description="Polar residues" evidence="8">
    <location>
        <begin position="83"/>
        <end position="104"/>
    </location>
</feature>
<feature type="region of interest" description="Disordered" evidence="8">
    <location>
        <begin position="78"/>
        <end position="104"/>
    </location>
</feature>
<accession>A0ABD3B5B1</accession>
<dbReference type="PROSITE" id="PS50888">
    <property type="entry name" value="BHLH"/>
    <property type="match status" value="1"/>
</dbReference>
<dbReference type="PANTHER" id="PTHR45959">
    <property type="entry name" value="BHLH TRANSCRIPTION FACTOR"/>
    <property type="match status" value="1"/>
</dbReference>
<dbReference type="FunFam" id="4.10.280.10:FF:000095">
    <property type="entry name" value="Basic helix-loop-helix family protein"/>
    <property type="match status" value="1"/>
</dbReference>
<evidence type="ECO:0000256" key="6">
    <source>
        <dbReference type="ARBA" id="ARBA00023242"/>
    </source>
</evidence>
<dbReference type="Pfam" id="PF00010">
    <property type="entry name" value="HLH"/>
    <property type="match status" value="1"/>
</dbReference>
<evidence type="ECO:0000256" key="7">
    <source>
        <dbReference type="SAM" id="Coils"/>
    </source>
</evidence>
<dbReference type="InterPro" id="IPR011598">
    <property type="entry name" value="bHLH_dom"/>
</dbReference>
<dbReference type="PANTHER" id="PTHR45959:SF25">
    <property type="entry name" value="BASIC HELIX LOOP HELIX (BHLH) DNA-BINDING FAMILY PROTEIN"/>
    <property type="match status" value="1"/>
</dbReference>
<dbReference type="InterPro" id="IPR036638">
    <property type="entry name" value="HLH_DNA-bd_sf"/>
</dbReference>
<feature type="domain" description="BHLH" evidence="9">
    <location>
        <begin position="182"/>
        <end position="231"/>
    </location>
</feature>
<dbReference type="Proteomes" id="UP001630127">
    <property type="component" value="Unassembled WGS sequence"/>
</dbReference>
<evidence type="ECO:0000256" key="8">
    <source>
        <dbReference type="SAM" id="MobiDB-lite"/>
    </source>
</evidence>
<dbReference type="GO" id="GO:0005634">
    <property type="term" value="C:nucleus"/>
    <property type="evidence" value="ECO:0007669"/>
    <property type="project" value="UniProtKB-SubCell"/>
</dbReference>
<evidence type="ECO:0000256" key="2">
    <source>
        <dbReference type="ARBA" id="ARBA00011738"/>
    </source>
</evidence>
<keyword evidence="5" id="KW-0804">Transcription</keyword>
<keyword evidence="11" id="KW-1185">Reference proteome</keyword>
<dbReference type="GO" id="GO:0003677">
    <property type="term" value="F:DNA binding"/>
    <property type="evidence" value="ECO:0007669"/>
    <property type="project" value="UniProtKB-KW"/>
</dbReference>
<evidence type="ECO:0000256" key="1">
    <source>
        <dbReference type="ARBA" id="ARBA00004123"/>
    </source>
</evidence>
<dbReference type="SUPFAM" id="SSF47459">
    <property type="entry name" value="HLH, helix-loop-helix DNA-binding domain"/>
    <property type="match status" value="1"/>
</dbReference>
<dbReference type="CDD" id="cd11452">
    <property type="entry name" value="bHLH_AtNAI1_like"/>
    <property type="match status" value="1"/>
</dbReference>
<comment type="subunit">
    <text evidence="2">Homodimer.</text>
</comment>
<evidence type="ECO:0000259" key="9">
    <source>
        <dbReference type="PROSITE" id="PS50888"/>
    </source>
</evidence>
<dbReference type="AlphaFoldDB" id="A0ABD3B5B1"/>
<evidence type="ECO:0000256" key="4">
    <source>
        <dbReference type="ARBA" id="ARBA00023125"/>
    </source>
</evidence>